<comment type="caution">
    <text evidence="1">The sequence shown here is derived from an EMBL/GenBank/DDBJ whole genome shotgun (WGS) entry which is preliminary data.</text>
</comment>
<gene>
    <name evidence="1" type="ORF">LCGC14_0872970</name>
</gene>
<organism evidence="1">
    <name type="scientific">marine sediment metagenome</name>
    <dbReference type="NCBI Taxonomy" id="412755"/>
    <lineage>
        <taxon>unclassified sequences</taxon>
        <taxon>metagenomes</taxon>
        <taxon>ecological metagenomes</taxon>
    </lineage>
</organism>
<protein>
    <submittedName>
        <fullName evidence="1">Uncharacterized protein</fullName>
    </submittedName>
</protein>
<reference evidence="1" key="1">
    <citation type="journal article" date="2015" name="Nature">
        <title>Complex archaea that bridge the gap between prokaryotes and eukaryotes.</title>
        <authorList>
            <person name="Spang A."/>
            <person name="Saw J.H."/>
            <person name="Jorgensen S.L."/>
            <person name="Zaremba-Niedzwiedzka K."/>
            <person name="Martijn J."/>
            <person name="Lind A.E."/>
            <person name="van Eijk R."/>
            <person name="Schleper C."/>
            <person name="Guy L."/>
            <person name="Ettema T.J."/>
        </authorList>
    </citation>
    <scope>NUCLEOTIDE SEQUENCE</scope>
</reference>
<accession>A0A0F9P922</accession>
<name>A0A0F9P922_9ZZZZ</name>
<proteinExistence type="predicted"/>
<sequence length="60" mass="6427">MPNPAMERLTKDSTDTQIQSAVSAEIEQCMKEPGADQKACAGRAFGMARDKTGKALDLGR</sequence>
<dbReference type="AlphaFoldDB" id="A0A0F9P922"/>
<dbReference type="EMBL" id="LAZR01002706">
    <property type="protein sequence ID" value="KKN26604.1"/>
    <property type="molecule type" value="Genomic_DNA"/>
</dbReference>
<evidence type="ECO:0000313" key="1">
    <source>
        <dbReference type="EMBL" id="KKN26604.1"/>
    </source>
</evidence>